<evidence type="ECO:0000256" key="6">
    <source>
        <dbReference type="ARBA" id="ARBA00022989"/>
    </source>
</evidence>
<dbReference type="Proteomes" id="UP000001745">
    <property type="component" value="Unassembled WGS sequence"/>
</dbReference>
<dbReference type="PhylomeDB" id="B8MKW8"/>
<keyword evidence="2" id="KW-0328">Glycosyltransferase</keyword>
<evidence type="ECO:0000259" key="10">
    <source>
        <dbReference type="Pfam" id="PF02434"/>
    </source>
</evidence>
<keyword evidence="6 9" id="KW-1133">Transmembrane helix</keyword>
<accession>B8MKW8</accession>
<dbReference type="InterPro" id="IPR003378">
    <property type="entry name" value="Fringe-like_glycosylTrfase"/>
</dbReference>
<dbReference type="RefSeq" id="XP_002484920.1">
    <property type="nucleotide sequence ID" value="XM_002484875.1"/>
</dbReference>
<dbReference type="OrthoDB" id="414175at2759"/>
<evidence type="ECO:0000256" key="9">
    <source>
        <dbReference type="SAM" id="Phobius"/>
    </source>
</evidence>
<dbReference type="eggNOG" id="KOG2246">
    <property type="taxonomic scope" value="Eukaryota"/>
</dbReference>
<dbReference type="GO" id="GO:0016020">
    <property type="term" value="C:membrane"/>
    <property type="evidence" value="ECO:0007669"/>
    <property type="project" value="UniProtKB-SubCell"/>
</dbReference>
<keyword evidence="4 9" id="KW-0812">Transmembrane</keyword>
<feature type="transmembrane region" description="Helical" evidence="9">
    <location>
        <begin position="20"/>
        <end position="39"/>
    </location>
</feature>
<evidence type="ECO:0000256" key="4">
    <source>
        <dbReference type="ARBA" id="ARBA00022692"/>
    </source>
</evidence>
<evidence type="ECO:0000256" key="2">
    <source>
        <dbReference type="ARBA" id="ARBA00022676"/>
    </source>
</evidence>
<evidence type="ECO:0000256" key="7">
    <source>
        <dbReference type="ARBA" id="ARBA00023136"/>
    </source>
</evidence>
<evidence type="ECO:0000256" key="8">
    <source>
        <dbReference type="ARBA" id="ARBA00037847"/>
    </source>
</evidence>
<dbReference type="SUPFAM" id="SSF53448">
    <property type="entry name" value="Nucleotide-diphospho-sugar transferases"/>
    <property type="match status" value="1"/>
</dbReference>
<comment type="subcellular location">
    <subcellularLocation>
        <location evidence="8">Endomembrane system</location>
        <topology evidence="8">Single-pass membrane protein</topology>
    </subcellularLocation>
    <subcellularLocation>
        <location evidence="1">Membrane</location>
        <topology evidence="1">Single-pass type II membrane protein</topology>
    </subcellularLocation>
</comment>
<dbReference type="PANTHER" id="PTHR10811">
    <property type="entry name" value="FRINGE-RELATED"/>
    <property type="match status" value="1"/>
</dbReference>
<reference evidence="12" key="1">
    <citation type="journal article" date="2015" name="Genome Announc.">
        <title>Genome sequence of the AIDS-associated pathogen Penicillium marneffei (ATCC18224) and its near taxonomic relative Talaromyces stipitatus (ATCC10500).</title>
        <authorList>
            <person name="Nierman W.C."/>
            <person name="Fedorova-Abrams N.D."/>
            <person name="Andrianopoulos A."/>
        </authorList>
    </citation>
    <scope>NUCLEOTIDE SEQUENCE [LARGE SCALE GENOMIC DNA]</scope>
    <source>
        <strain evidence="12">ATCC 10500 / CBS 375.48 / QM 6759 / NRRL 1006</strain>
    </source>
</reference>
<evidence type="ECO:0000256" key="5">
    <source>
        <dbReference type="ARBA" id="ARBA00022968"/>
    </source>
</evidence>
<dbReference type="GeneID" id="8104109"/>
<organism evidence="11 12">
    <name type="scientific">Talaromyces stipitatus (strain ATCC 10500 / CBS 375.48 / QM 6759 / NRRL 1006)</name>
    <name type="common">Penicillium stipitatum</name>
    <dbReference type="NCBI Taxonomy" id="441959"/>
    <lineage>
        <taxon>Eukaryota</taxon>
        <taxon>Fungi</taxon>
        <taxon>Dikarya</taxon>
        <taxon>Ascomycota</taxon>
        <taxon>Pezizomycotina</taxon>
        <taxon>Eurotiomycetes</taxon>
        <taxon>Eurotiomycetidae</taxon>
        <taxon>Eurotiales</taxon>
        <taxon>Trichocomaceae</taxon>
        <taxon>Talaromyces</taxon>
        <taxon>Talaromyces sect. Talaromyces</taxon>
    </lineage>
</organism>
<dbReference type="GO" id="GO:0016757">
    <property type="term" value="F:glycosyltransferase activity"/>
    <property type="evidence" value="ECO:0007669"/>
    <property type="project" value="UniProtKB-KW"/>
</dbReference>
<dbReference type="STRING" id="441959.B8MKW8"/>
<feature type="domain" description="Fringe-like glycosyltransferase" evidence="10">
    <location>
        <begin position="234"/>
        <end position="307"/>
    </location>
</feature>
<name>B8MKW8_TALSN</name>
<protein>
    <recommendedName>
        <fullName evidence="10">Fringe-like glycosyltransferase domain-containing protein</fullName>
    </recommendedName>
</protein>
<dbReference type="OMA" id="LCGDSCL"/>
<keyword evidence="12" id="KW-1185">Reference proteome</keyword>
<dbReference type="Pfam" id="PF02434">
    <property type="entry name" value="Fringe"/>
    <property type="match status" value="1"/>
</dbReference>
<sequence>MSIAKDAFFVGPATRQKKRIRLILIATIAALFFFFSYNFSRRRVQFIPSVSGYDHDEHTGSVAKPPSLTAGAGTCNIDTGVVERYGLTGDVKYSRREIYVTLTDKEEIPITTKMDVNLFDERPTSLSSNVQTTVNCSEPITVRVPPSLPFRDASHIDFAISTNMERLMDSMDAFSVWAGYTNTRFLVFIEPGADQRKAQRKAKSLGLNIELYESDVDYENRYSLLVKLLADHARPETRWFCIMDDDTFFLSMPRLLHMLGKYDDTKPHYIGTVTESDSQLSMFGIFAYGGAGMFFSRPLMDELGRIWDECDAGTDHGDGKIAHCVYQYTRTKLEMETGLNQLDLMNDASGWFEAARSIPVSLHHWKSWFSADVVKMTAVRDVCGTNCVLRQWRFADGWVLTNGYSVIHHGASISDDYGAFAMEKTWDDLNGSTDESFVRTLGPLRSKEADKISLRLEDAIVEGGQFDNSTFAALREATKYWNLFGG</sequence>
<dbReference type="AlphaFoldDB" id="B8MKW8"/>
<dbReference type="VEuPathDB" id="FungiDB:TSTA_044330"/>
<evidence type="ECO:0000313" key="11">
    <source>
        <dbReference type="EMBL" id="EED14967.1"/>
    </source>
</evidence>
<proteinExistence type="predicted"/>
<dbReference type="EMBL" id="EQ962657">
    <property type="protein sequence ID" value="EED14967.1"/>
    <property type="molecule type" value="Genomic_DNA"/>
</dbReference>
<keyword evidence="3" id="KW-0808">Transferase</keyword>
<keyword evidence="5" id="KW-0735">Signal-anchor</keyword>
<dbReference type="HOGENOM" id="CLU_024640_0_1_1"/>
<evidence type="ECO:0000313" key="12">
    <source>
        <dbReference type="Proteomes" id="UP000001745"/>
    </source>
</evidence>
<dbReference type="Gene3D" id="3.90.550.50">
    <property type="match status" value="1"/>
</dbReference>
<dbReference type="GO" id="GO:0012505">
    <property type="term" value="C:endomembrane system"/>
    <property type="evidence" value="ECO:0007669"/>
    <property type="project" value="UniProtKB-SubCell"/>
</dbReference>
<gene>
    <name evidence="11" type="ORF">TSTA_044330</name>
</gene>
<dbReference type="InParanoid" id="B8MKW8"/>
<evidence type="ECO:0000256" key="3">
    <source>
        <dbReference type="ARBA" id="ARBA00022679"/>
    </source>
</evidence>
<evidence type="ECO:0000256" key="1">
    <source>
        <dbReference type="ARBA" id="ARBA00004606"/>
    </source>
</evidence>
<keyword evidence="7 9" id="KW-0472">Membrane</keyword>
<dbReference type="InterPro" id="IPR029044">
    <property type="entry name" value="Nucleotide-diphossugar_trans"/>
</dbReference>